<evidence type="ECO:0000313" key="3">
    <source>
        <dbReference type="Proteomes" id="UP001255050"/>
    </source>
</evidence>
<keyword evidence="3" id="KW-1185">Reference proteome</keyword>
<organism evidence="2 3">
    <name type="scientific">Staphylococcus coagulans</name>
    <dbReference type="NCBI Taxonomy" id="74706"/>
    <lineage>
        <taxon>Bacteria</taxon>
        <taxon>Bacillati</taxon>
        <taxon>Bacillota</taxon>
        <taxon>Bacilli</taxon>
        <taxon>Bacillales</taxon>
        <taxon>Staphylococcaceae</taxon>
        <taxon>Staphylococcus</taxon>
    </lineage>
</organism>
<evidence type="ECO:0000313" key="2">
    <source>
        <dbReference type="EMBL" id="MDR5602698.1"/>
    </source>
</evidence>
<protein>
    <submittedName>
        <fullName evidence="2">AAA family ATPase</fullName>
    </submittedName>
</protein>
<dbReference type="InterPro" id="IPR027417">
    <property type="entry name" value="P-loop_NTPase"/>
</dbReference>
<name>A0ABU1EXU0_9STAP</name>
<feature type="domain" description="Protein CR006 P-loop" evidence="1">
    <location>
        <begin position="13"/>
        <end position="85"/>
    </location>
</feature>
<reference evidence="2 3" key="1">
    <citation type="submission" date="2023-08" db="EMBL/GenBank/DDBJ databases">
        <title>Whole genome sequencing of Staphylococcus coagulans NN-2474.</title>
        <authorList>
            <person name="Kropotov V.S."/>
            <person name="Boriskina E.V."/>
            <person name="Gordinskaya N.A."/>
            <person name="Shkurkina I.S."/>
            <person name="Kryazhev D.V."/>
            <person name="Alekseeva A.E."/>
            <person name="Makhova M.A."/>
        </authorList>
    </citation>
    <scope>NUCLEOTIDE SEQUENCE [LARGE SCALE GENOMIC DNA]</scope>
    <source>
        <strain evidence="2 3">NN-2474</strain>
    </source>
</reference>
<dbReference type="SUPFAM" id="SSF52540">
    <property type="entry name" value="P-loop containing nucleoside triphosphate hydrolases"/>
    <property type="match status" value="1"/>
</dbReference>
<proteinExistence type="predicted"/>
<dbReference type="EMBL" id="JAVJGV010000014">
    <property type="protein sequence ID" value="MDR5602698.1"/>
    <property type="molecule type" value="Genomic_DNA"/>
</dbReference>
<dbReference type="RefSeq" id="WP_309551177.1">
    <property type="nucleotide sequence ID" value="NZ_JAVJGV010000014.1"/>
</dbReference>
<dbReference type="InterPro" id="IPR026866">
    <property type="entry name" value="CR006_AAA"/>
</dbReference>
<evidence type="ECO:0000259" key="1">
    <source>
        <dbReference type="Pfam" id="PF13166"/>
    </source>
</evidence>
<feature type="non-terminal residue" evidence="2">
    <location>
        <position position="89"/>
    </location>
</feature>
<dbReference type="Pfam" id="PF13166">
    <property type="entry name" value="AAA_13"/>
    <property type="match status" value="1"/>
</dbReference>
<comment type="caution">
    <text evidence="2">The sequence shown here is derived from an EMBL/GenBank/DDBJ whole genome shotgun (WGS) entry which is preliminary data.</text>
</comment>
<dbReference type="Proteomes" id="UP001255050">
    <property type="component" value="Unassembled WGS sequence"/>
</dbReference>
<accession>A0ABU1EXU0</accession>
<gene>
    <name evidence="2" type="ORF">RCO12_04530</name>
</gene>
<sequence length="89" mass="10012">MIFEISLPIDRFDNKKMSGFKRKNFIYGKNGTGKSSITEEIINQYSDSHNVFVFQGFHSVIAENGKLNAISLGSENAELQAQIDIQNKV</sequence>